<evidence type="ECO:0000313" key="2">
    <source>
        <dbReference type="Proteomes" id="UP001162992"/>
    </source>
</evidence>
<protein>
    <submittedName>
        <fullName evidence="1">Uncharacterized protein</fullName>
    </submittedName>
</protein>
<comment type="caution">
    <text evidence="1">The sequence shown here is derived from an EMBL/GenBank/DDBJ whole genome shotgun (WGS) entry which is preliminary data.</text>
</comment>
<accession>A0ACC2ARV3</accession>
<organism evidence="1 2">
    <name type="scientific">Diphasiastrum complanatum</name>
    <name type="common">Issler's clubmoss</name>
    <name type="synonym">Lycopodium complanatum</name>
    <dbReference type="NCBI Taxonomy" id="34168"/>
    <lineage>
        <taxon>Eukaryota</taxon>
        <taxon>Viridiplantae</taxon>
        <taxon>Streptophyta</taxon>
        <taxon>Embryophyta</taxon>
        <taxon>Tracheophyta</taxon>
        <taxon>Lycopodiopsida</taxon>
        <taxon>Lycopodiales</taxon>
        <taxon>Lycopodiaceae</taxon>
        <taxon>Lycopodioideae</taxon>
        <taxon>Diphasiastrum</taxon>
    </lineage>
</organism>
<evidence type="ECO:0000313" key="1">
    <source>
        <dbReference type="EMBL" id="KAJ7520253.1"/>
    </source>
</evidence>
<gene>
    <name evidence="1" type="ORF">O6H91_20G074700</name>
</gene>
<proteinExistence type="predicted"/>
<keyword evidence="2" id="KW-1185">Reference proteome</keyword>
<dbReference type="Proteomes" id="UP001162992">
    <property type="component" value="Chromosome 20"/>
</dbReference>
<reference evidence="2" key="1">
    <citation type="journal article" date="2024" name="Proc. Natl. Acad. Sci. U.S.A.">
        <title>Extraordinary preservation of gene collinearity over three hundred million years revealed in homosporous lycophytes.</title>
        <authorList>
            <person name="Li C."/>
            <person name="Wickell D."/>
            <person name="Kuo L.Y."/>
            <person name="Chen X."/>
            <person name="Nie B."/>
            <person name="Liao X."/>
            <person name="Peng D."/>
            <person name="Ji J."/>
            <person name="Jenkins J."/>
            <person name="Williams M."/>
            <person name="Shu S."/>
            <person name="Plott C."/>
            <person name="Barry K."/>
            <person name="Rajasekar S."/>
            <person name="Grimwood J."/>
            <person name="Han X."/>
            <person name="Sun S."/>
            <person name="Hou Z."/>
            <person name="He W."/>
            <person name="Dai G."/>
            <person name="Sun C."/>
            <person name="Schmutz J."/>
            <person name="Leebens-Mack J.H."/>
            <person name="Li F.W."/>
            <person name="Wang L."/>
        </authorList>
    </citation>
    <scope>NUCLEOTIDE SEQUENCE [LARGE SCALE GENOMIC DNA]</scope>
    <source>
        <strain evidence="2">cv. PW_Plant_1</strain>
    </source>
</reference>
<sequence>MGVDLANGSKESLRTPLAGSSGKKDERQHSFCTVATRSGSNGKQHFLSKVAVRSSRLSRGSKTRKKSSHYRSSIPKLHSGDVACNSLFNLSRSNSYHWLKQDAWKNFSFNCSSVESSVKYTRRDMDSEVEMIRRCSSVLKAASSYKEKTSGYFALVQLFKQFQGVSAESNKVLITVTVLGKAGRLRVLIGAHATVNQLIKAALQEYAREGRIPYLGFEYHKFDLHLSQFSHQALPSHNCIKDLGTRSFVLSASKRFQSHYLPSCSPS</sequence>
<name>A0ACC2ARV3_DIPCM</name>
<dbReference type="EMBL" id="CM055111">
    <property type="protein sequence ID" value="KAJ7520253.1"/>
    <property type="molecule type" value="Genomic_DNA"/>
</dbReference>